<dbReference type="NCBIfam" id="TIGR01488">
    <property type="entry name" value="HAD-SF-IB"/>
    <property type="match status" value="1"/>
</dbReference>
<gene>
    <name evidence="3" type="ORF">ANOM_010668</name>
</gene>
<dbReference type="PANTHER" id="PTHR28181">
    <property type="entry name" value="UPF0655 PROTEIN YCR015C"/>
    <property type="match status" value="1"/>
</dbReference>
<dbReference type="PANTHER" id="PTHR28181:SF2">
    <property type="entry name" value="PHOSPHORIC MONOESTER HYDROLASE"/>
    <property type="match status" value="1"/>
</dbReference>
<dbReference type="InterPro" id="IPR006384">
    <property type="entry name" value="HAD_hydro_PyrdxlP_Pase-like"/>
</dbReference>
<dbReference type="RefSeq" id="XP_015401526.1">
    <property type="nucleotide sequence ID" value="XM_015555924.1"/>
</dbReference>
<dbReference type="AlphaFoldDB" id="A0A0L1IN28"/>
<dbReference type="OrthoDB" id="10014216at2759"/>
<dbReference type="GO" id="GO:0016791">
    <property type="term" value="F:phosphatase activity"/>
    <property type="evidence" value="ECO:0007669"/>
    <property type="project" value="InterPro"/>
</dbReference>
<feature type="transmembrane region" description="Helical" evidence="2">
    <location>
        <begin position="12"/>
        <end position="31"/>
    </location>
</feature>
<keyword evidence="4" id="KW-1185">Reference proteome</keyword>
<dbReference type="InterPro" id="IPR050849">
    <property type="entry name" value="HAD-like_hydrolase_phosphatase"/>
</dbReference>
<feature type="non-terminal residue" evidence="3">
    <location>
        <position position="1"/>
    </location>
</feature>
<sequence length="303" mass="33630">LSLDNLNVNNTGGYVSIPLLLSIICLVAILIRSAVLERSSIVITGGIMESPENELLYLKENPKAIFFTDFDGTITLKDCNDYLVDNFGFGMEMRRKLEMEVMKGHMAFRDAFHAMLQSVQMPLADCLRIVQDNIQLDPHFLDFYYWAKGCNIPIVVLSSGMTPFITMLLESVLGSNPENIFVVANDVEPHSFGNKTTGSGWRIKYRDDSAFGHDKSLEIKPYFGLPSGNCPLLFYAGDGVSDLSAASQTHVLFAKEGLDLVDHCKERGIPFIPFDNWSSILDTMQGIYEGLSRAGITGYSNVV</sequence>
<dbReference type="Proteomes" id="UP000037505">
    <property type="component" value="Unassembled WGS sequence"/>
</dbReference>
<dbReference type="NCBIfam" id="TIGR01489">
    <property type="entry name" value="DKMTPPase-SF"/>
    <property type="match status" value="1"/>
</dbReference>
<evidence type="ECO:0000256" key="1">
    <source>
        <dbReference type="ARBA" id="ARBA00022801"/>
    </source>
</evidence>
<evidence type="ECO:0000313" key="3">
    <source>
        <dbReference type="EMBL" id="KNG80603.1"/>
    </source>
</evidence>
<dbReference type="Gene3D" id="3.40.50.1000">
    <property type="entry name" value="HAD superfamily/HAD-like"/>
    <property type="match status" value="1"/>
</dbReference>
<comment type="caution">
    <text evidence="3">The sequence shown here is derived from an EMBL/GenBank/DDBJ whole genome shotgun (WGS) entry which is preliminary data.</text>
</comment>
<dbReference type="EMBL" id="JNOM01000573">
    <property type="protein sequence ID" value="KNG80603.1"/>
    <property type="molecule type" value="Genomic_DNA"/>
</dbReference>
<name>A0A0L1IN28_ASPN3</name>
<dbReference type="STRING" id="1509407.A0A0L1IN28"/>
<keyword evidence="1" id="KW-0378">Hydrolase</keyword>
<dbReference type="InterPro" id="IPR023214">
    <property type="entry name" value="HAD_sf"/>
</dbReference>
<proteinExistence type="predicted"/>
<accession>A0A0L1IN28</accession>
<dbReference type="Pfam" id="PF12710">
    <property type="entry name" value="HAD"/>
    <property type="match status" value="1"/>
</dbReference>
<dbReference type="InterPro" id="IPR036412">
    <property type="entry name" value="HAD-like_sf"/>
</dbReference>
<dbReference type="GeneID" id="26812472"/>
<protein>
    <submittedName>
        <fullName evidence="3">Phosphoserine phosphatase</fullName>
    </submittedName>
</protein>
<organism evidence="3 4">
    <name type="scientific">Aspergillus nomiae NRRL (strain ATCC 15546 / NRRL 13137 / CBS 260.88 / M93)</name>
    <dbReference type="NCBI Taxonomy" id="1509407"/>
    <lineage>
        <taxon>Eukaryota</taxon>
        <taxon>Fungi</taxon>
        <taxon>Dikarya</taxon>
        <taxon>Ascomycota</taxon>
        <taxon>Pezizomycotina</taxon>
        <taxon>Eurotiomycetes</taxon>
        <taxon>Eurotiomycetidae</taxon>
        <taxon>Eurotiales</taxon>
        <taxon>Aspergillaceae</taxon>
        <taxon>Aspergillus</taxon>
        <taxon>Aspergillus subgen. Circumdati</taxon>
    </lineage>
</organism>
<dbReference type="Gene3D" id="3.90.1470.20">
    <property type="match status" value="1"/>
</dbReference>
<keyword evidence="2" id="KW-0472">Membrane</keyword>
<dbReference type="SUPFAM" id="SSF56784">
    <property type="entry name" value="HAD-like"/>
    <property type="match status" value="1"/>
</dbReference>
<keyword evidence="2" id="KW-0812">Transmembrane</keyword>
<keyword evidence="2" id="KW-1133">Transmembrane helix</keyword>
<evidence type="ECO:0000256" key="2">
    <source>
        <dbReference type="SAM" id="Phobius"/>
    </source>
</evidence>
<reference evidence="3 4" key="1">
    <citation type="submission" date="2014-06" db="EMBL/GenBank/DDBJ databases">
        <title>The Genome of the Aflatoxigenic Filamentous Fungus Aspergillus nomius.</title>
        <authorList>
            <person name="Moore M.G."/>
            <person name="Shannon B.M."/>
            <person name="Brian M.M."/>
        </authorList>
    </citation>
    <scope>NUCLEOTIDE SEQUENCE [LARGE SCALE GENOMIC DNA]</scope>
    <source>
        <strain evidence="3 4">NRRL 13137</strain>
    </source>
</reference>
<evidence type="ECO:0000313" key="4">
    <source>
        <dbReference type="Proteomes" id="UP000037505"/>
    </source>
</evidence>